<dbReference type="OrthoDB" id="9791620at2"/>
<proteinExistence type="predicted"/>
<evidence type="ECO:0000313" key="1">
    <source>
        <dbReference type="EMBL" id="SKA81793.1"/>
    </source>
</evidence>
<dbReference type="NCBIfam" id="NF045780">
    <property type="entry name" value="TrlF_fam_ATP"/>
    <property type="match status" value="1"/>
</dbReference>
<accession>A0A1T4WWS3</accession>
<gene>
    <name evidence="1" type="ORF">SAMN02745702_02759</name>
</gene>
<sequence length="914" mass="104286">MNYPKGSVWRKWDLHVHSPESVLENKFRGASKEEKWNNYLECLEQLKDVAVIGVTDYFTVDGYVKAKKFKDNGRLGNIDMLLPNVELRLELNTKAGRAINLHVLFHPSIINLVKDVFFPNLKFSYSGNDYSCTRTDLIRLGRAFKRNESLGESVAFKEGVKQFKVSIKNLKEVFKDNDGFCGKYLIAIANKETDGNSGIRDDSLRALREDLYRFANCIFSGRPKDREYFLGNGVDSKENIIKNYGSLKPCIHGSDAHDLDSICVPNQDRFTWIKADPTFEGLKQILFEPESRVCIQKDSPVLEFPKPHFSSFKASGGIFDDDRPCFQDCSIPLNRNLVALIGGRGTGKSLLLDVMYRTFHDAPTFPNTKQNRLARIGSPEFEITLTKSDGEESAFKHNDGHSSFEYLHVRQGEVKEVAEDKEKLAEAIKELLGFIQSKSCRALNESISELNKEHNELQKWIEETDKVGNKVNSKDFQNRRKKDLRMLISMITTKDTKDKITSFSENSSQIGKLNKANSDVLAFKDEITRTTKKLNEQIDYLNGKMIGIHVEIEGVNLSATVAQLDEYSMAIKKRLMQLEENNLKISKDLLKKGIKGDISGLLDKVNEYQQGIETCNSVLEENGKTEERLASIFKQRVVLADKIICAIEEESASFANKFSEIAAGSPSMTDEHKKILGDLLKNIEISGEVLFDKDKFFDGLNEYFNGRKIRKDSLKEVFPIRSVKDYYSLLRNEPIIRSNEGGIEKSLTEFARDTKCFSKKELYEFFDYIYAESSRREYLQVIPSIKYFGKEPHQLSVGQRGTFYICLKLATSAFLAPFVFDQPEDDLDNAFIVKELEPIFRKIKKYRQVIIVTHNANLVVNSDAEQVIIASNENEEISYCSGSLECPQIRDKVCKILEGGPEAFKKRERRYELS</sequence>
<dbReference type="SUPFAM" id="SSF52540">
    <property type="entry name" value="P-loop containing nucleoside triphosphate hydrolases"/>
    <property type="match status" value="1"/>
</dbReference>
<organism evidence="1 2">
    <name type="scientific">Desulfobaculum bizertense DSM 18034</name>
    <dbReference type="NCBI Taxonomy" id="1121442"/>
    <lineage>
        <taxon>Bacteria</taxon>
        <taxon>Pseudomonadati</taxon>
        <taxon>Thermodesulfobacteriota</taxon>
        <taxon>Desulfovibrionia</taxon>
        <taxon>Desulfovibrionales</taxon>
        <taxon>Desulfovibrionaceae</taxon>
        <taxon>Desulfobaculum</taxon>
    </lineage>
</organism>
<dbReference type="STRING" id="1121442.SAMN02745702_02759"/>
<keyword evidence="2" id="KW-1185">Reference proteome</keyword>
<dbReference type="EMBL" id="FUYA01000011">
    <property type="protein sequence ID" value="SKA81793.1"/>
    <property type="molecule type" value="Genomic_DNA"/>
</dbReference>
<evidence type="ECO:0000313" key="2">
    <source>
        <dbReference type="Proteomes" id="UP000189733"/>
    </source>
</evidence>
<dbReference type="AlphaFoldDB" id="A0A1T4WWS3"/>
<name>A0A1T4WWS3_9BACT</name>
<dbReference type="Proteomes" id="UP000189733">
    <property type="component" value="Unassembled WGS sequence"/>
</dbReference>
<protein>
    <submittedName>
        <fullName evidence="1">Uncharacterized protein</fullName>
    </submittedName>
</protein>
<dbReference type="RefSeq" id="WP_078686021.1">
    <property type="nucleotide sequence ID" value="NZ_FUYA01000011.1"/>
</dbReference>
<dbReference type="InterPro" id="IPR027417">
    <property type="entry name" value="P-loop_NTPase"/>
</dbReference>
<reference evidence="1 2" key="1">
    <citation type="submission" date="2017-02" db="EMBL/GenBank/DDBJ databases">
        <authorList>
            <person name="Peterson S.W."/>
        </authorList>
    </citation>
    <scope>NUCLEOTIDE SEQUENCE [LARGE SCALE GENOMIC DNA]</scope>
    <source>
        <strain evidence="1 2">DSM 18034</strain>
    </source>
</reference>
<dbReference type="Gene3D" id="3.40.50.300">
    <property type="entry name" value="P-loop containing nucleotide triphosphate hydrolases"/>
    <property type="match status" value="2"/>
</dbReference>
<dbReference type="InterPro" id="IPR054787">
    <property type="entry name" value="TrlF_ATPase"/>
</dbReference>